<dbReference type="AlphaFoldDB" id="A0A2G9X091"/>
<dbReference type="EMBL" id="NQVN01000002">
    <property type="protein sequence ID" value="PIP00345.1"/>
    <property type="molecule type" value="Genomic_DNA"/>
</dbReference>
<keyword evidence="2" id="KW-0805">Transcription regulation</keyword>
<keyword evidence="8" id="KW-1185">Reference proteome</keyword>
<dbReference type="GO" id="GO:0003700">
    <property type="term" value="F:DNA-binding transcription factor activity"/>
    <property type="evidence" value="ECO:0007669"/>
    <property type="project" value="InterPro"/>
</dbReference>
<feature type="domain" description="HTH lysR-type" evidence="6">
    <location>
        <begin position="29"/>
        <end position="86"/>
    </location>
</feature>
<comment type="similarity">
    <text evidence="1">Belongs to the LysR transcriptional regulatory family.</text>
</comment>
<dbReference type="GO" id="GO:0003677">
    <property type="term" value="F:DNA binding"/>
    <property type="evidence" value="ECO:0007669"/>
    <property type="project" value="UniProtKB-KW"/>
</dbReference>
<organism evidence="7 8">
    <name type="scientific">Pleomorphomonas carboxyditropha</name>
    <dbReference type="NCBI Taxonomy" id="2023338"/>
    <lineage>
        <taxon>Bacteria</taxon>
        <taxon>Pseudomonadati</taxon>
        <taxon>Pseudomonadota</taxon>
        <taxon>Alphaproteobacteria</taxon>
        <taxon>Hyphomicrobiales</taxon>
        <taxon>Pleomorphomonadaceae</taxon>
        <taxon>Pleomorphomonas</taxon>
    </lineage>
</organism>
<dbReference type="SUPFAM" id="SSF46785">
    <property type="entry name" value="Winged helix' DNA-binding domain"/>
    <property type="match status" value="1"/>
</dbReference>
<name>A0A2G9X091_9HYPH</name>
<protein>
    <recommendedName>
        <fullName evidence="6">HTH lysR-type domain-containing protein</fullName>
    </recommendedName>
</protein>
<dbReference type="PROSITE" id="PS50931">
    <property type="entry name" value="HTH_LYSR"/>
    <property type="match status" value="1"/>
</dbReference>
<evidence type="ECO:0000256" key="1">
    <source>
        <dbReference type="ARBA" id="ARBA00009437"/>
    </source>
</evidence>
<evidence type="ECO:0000313" key="8">
    <source>
        <dbReference type="Proteomes" id="UP000231070"/>
    </source>
</evidence>
<reference evidence="7 8" key="1">
    <citation type="submission" date="2017-08" db="EMBL/GenBank/DDBJ databases">
        <title>Pleomorphomonas carboxidotrophicus sp. nov., a new mesophilic hydrogenogenic carboxidotroph.</title>
        <authorList>
            <person name="Esquivel-Elizondo S."/>
            <person name="Krajmalnik-Brown R."/>
            <person name="Maldonado J."/>
        </authorList>
    </citation>
    <scope>NUCLEOTIDE SEQUENCE [LARGE SCALE GENOMIC DNA]</scope>
    <source>
        <strain evidence="7 8">SVCO-16</strain>
    </source>
</reference>
<dbReference type="GO" id="GO:0032993">
    <property type="term" value="C:protein-DNA complex"/>
    <property type="evidence" value="ECO:0007669"/>
    <property type="project" value="TreeGrafter"/>
</dbReference>
<evidence type="ECO:0000259" key="6">
    <source>
        <dbReference type="PROSITE" id="PS50931"/>
    </source>
</evidence>
<keyword evidence="4" id="KW-0804">Transcription</keyword>
<evidence type="ECO:0000256" key="2">
    <source>
        <dbReference type="ARBA" id="ARBA00023015"/>
    </source>
</evidence>
<dbReference type="Pfam" id="PF03466">
    <property type="entry name" value="LysR_substrate"/>
    <property type="match status" value="1"/>
</dbReference>
<feature type="region of interest" description="Disordered" evidence="5">
    <location>
        <begin position="1"/>
        <end position="25"/>
    </location>
</feature>
<dbReference type="PANTHER" id="PTHR30346:SF28">
    <property type="entry name" value="HTH-TYPE TRANSCRIPTIONAL REGULATOR CYNR"/>
    <property type="match status" value="1"/>
</dbReference>
<dbReference type="OrthoDB" id="9811588at2"/>
<dbReference type="InterPro" id="IPR000847">
    <property type="entry name" value="LysR_HTH_N"/>
</dbReference>
<dbReference type="PRINTS" id="PR00039">
    <property type="entry name" value="HTHLYSR"/>
</dbReference>
<dbReference type="Gene3D" id="1.10.10.10">
    <property type="entry name" value="Winged helix-like DNA-binding domain superfamily/Winged helix DNA-binding domain"/>
    <property type="match status" value="1"/>
</dbReference>
<dbReference type="InterPro" id="IPR036390">
    <property type="entry name" value="WH_DNA-bd_sf"/>
</dbReference>
<dbReference type="Gene3D" id="3.40.190.10">
    <property type="entry name" value="Periplasmic binding protein-like II"/>
    <property type="match status" value="2"/>
</dbReference>
<dbReference type="SUPFAM" id="SSF53850">
    <property type="entry name" value="Periplasmic binding protein-like II"/>
    <property type="match status" value="1"/>
</dbReference>
<accession>A0A2G9X091</accession>
<dbReference type="Proteomes" id="UP000231070">
    <property type="component" value="Unassembled WGS sequence"/>
</dbReference>
<proteinExistence type="inferred from homology"/>
<evidence type="ECO:0000256" key="5">
    <source>
        <dbReference type="SAM" id="MobiDB-lite"/>
    </source>
</evidence>
<evidence type="ECO:0000313" key="7">
    <source>
        <dbReference type="EMBL" id="PIP00345.1"/>
    </source>
</evidence>
<evidence type="ECO:0000256" key="4">
    <source>
        <dbReference type="ARBA" id="ARBA00023163"/>
    </source>
</evidence>
<sequence length="334" mass="37495">MASSDINCALPERRRKSGAGEETGRGGFMETRLFHEFLVLTKLLNFSRAAEQLGMTQPVLTRHIKYLEEQFGAQLLDRNTHKVELTMAGRLLAEEAAKIISQYEASFSVVQSALGKGKQKLAIAFLGEATRGFLLSFLTEFRRGHAAIVVECSDTEIDTIPAALAKRATDLAFSIRPNRQVDDGLQRIALFNDPLCAAVNRNHPLAERDSISIREIGNWPLIGVNRRDFPLAGTCNSHFVERYGVEFKPVIECANLQTCCFNLELHDNMVVMLPKHRRDLLGPNSVMLDIEEKDCQYIVELVWDPQNRNPSISTFVDDLRAYADTRGWGEGMLL</sequence>
<dbReference type="InterPro" id="IPR005119">
    <property type="entry name" value="LysR_subst-bd"/>
</dbReference>
<keyword evidence="3" id="KW-0238">DNA-binding</keyword>
<evidence type="ECO:0000256" key="3">
    <source>
        <dbReference type="ARBA" id="ARBA00023125"/>
    </source>
</evidence>
<dbReference type="InterPro" id="IPR036388">
    <property type="entry name" value="WH-like_DNA-bd_sf"/>
</dbReference>
<gene>
    <name evidence="7" type="ORF">CJ014_06315</name>
</gene>
<dbReference type="PANTHER" id="PTHR30346">
    <property type="entry name" value="TRANSCRIPTIONAL DUAL REGULATOR HCAR-RELATED"/>
    <property type="match status" value="1"/>
</dbReference>
<dbReference type="Pfam" id="PF00126">
    <property type="entry name" value="HTH_1"/>
    <property type="match status" value="1"/>
</dbReference>
<comment type="caution">
    <text evidence="7">The sequence shown here is derived from an EMBL/GenBank/DDBJ whole genome shotgun (WGS) entry which is preliminary data.</text>
</comment>